<dbReference type="FunCoup" id="A0A6P3ZKY0">
    <property type="interactions" value="386"/>
</dbReference>
<proteinExistence type="inferred from homology"/>
<gene>
    <name evidence="5" type="primary">LOC107411211</name>
</gene>
<sequence>MSDELAHDLSPLIRVYKDGRVDRLIGTEIVPPSFDLKTGVQSTDLIISVETGLSTRLYIPKTAINTTQKLPLLIYFHGGGFCIETAFSPVYHNYLNSIVGVANIVAVSVDYRRAPEHRIPAAYEDSWEALKWVDSHIEGKGSSEWLNSHADFDRVFLAGDSAGANIANNVAIRIGLSEETLRIKVRGIVLVHPYFCGKEPIGEEANKLEIKAYVDDLWSLASPSSADGSDDPLINPEKDPSLGRLGCGKVLVCVAEKDFLKDRGLYYGELLKKTGWGGDVELMETKGEEHVFHLFNSDCDEAIAMLNRIVSFINSSGKG</sequence>
<evidence type="ECO:0000259" key="3">
    <source>
        <dbReference type="Pfam" id="PF07859"/>
    </source>
</evidence>
<dbReference type="PROSITE" id="PS01174">
    <property type="entry name" value="LIPASE_GDXG_SER"/>
    <property type="match status" value="1"/>
</dbReference>
<dbReference type="PANTHER" id="PTHR23024:SF467">
    <property type="entry name" value="CARBOXYLESTERASE 12-RELATED"/>
    <property type="match status" value="1"/>
</dbReference>
<dbReference type="Pfam" id="PF07859">
    <property type="entry name" value="Abhydrolase_3"/>
    <property type="match status" value="1"/>
</dbReference>
<dbReference type="InterPro" id="IPR050466">
    <property type="entry name" value="Carboxylest/Gibb_receptor"/>
</dbReference>
<dbReference type="GO" id="GO:0016787">
    <property type="term" value="F:hydrolase activity"/>
    <property type="evidence" value="ECO:0007669"/>
    <property type="project" value="InterPro"/>
</dbReference>
<dbReference type="InterPro" id="IPR029058">
    <property type="entry name" value="AB_hydrolase_fold"/>
</dbReference>
<evidence type="ECO:0000256" key="2">
    <source>
        <dbReference type="PROSITE-ProRule" id="PRU10038"/>
    </source>
</evidence>
<dbReference type="Gene3D" id="3.40.50.1820">
    <property type="entry name" value="alpha/beta hydrolase"/>
    <property type="match status" value="1"/>
</dbReference>
<dbReference type="SUPFAM" id="SSF53474">
    <property type="entry name" value="alpha/beta-Hydrolases"/>
    <property type="match status" value="1"/>
</dbReference>
<name>A0A6P3ZKY0_ZIZJJ</name>
<feature type="domain" description="Alpha/beta hydrolase fold-3" evidence="3">
    <location>
        <begin position="73"/>
        <end position="293"/>
    </location>
</feature>
<reference evidence="5" key="1">
    <citation type="submission" date="2025-08" db="UniProtKB">
        <authorList>
            <consortium name="RefSeq"/>
        </authorList>
    </citation>
    <scope>IDENTIFICATION</scope>
    <source>
        <tissue evidence="5">Seedling</tissue>
    </source>
</reference>
<evidence type="ECO:0000313" key="4">
    <source>
        <dbReference type="Proteomes" id="UP001652623"/>
    </source>
</evidence>
<protein>
    <submittedName>
        <fullName evidence="5">Probable carboxylesterase 12</fullName>
    </submittedName>
</protein>
<accession>A0A6P3ZKY0</accession>
<keyword evidence="4" id="KW-1185">Reference proteome</keyword>
<comment type="similarity">
    <text evidence="1">Belongs to the 'GDXG' lipolytic enzyme family.</text>
</comment>
<evidence type="ECO:0000313" key="5">
    <source>
        <dbReference type="RefSeq" id="XP_015874242.3"/>
    </source>
</evidence>
<dbReference type="InParanoid" id="A0A6P3ZKY0"/>
<feature type="active site" evidence="2">
    <location>
        <position position="161"/>
    </location>
</feature>
<dbReference type="AlphaFoldDB" id="A0A6P3ZKY0"/>
<dbReference type="InterPro" id="IPR013094">
    <property type="entry name" value="AB_hydrolase_3"/>
</dbReference>
<dbReference type="KEGG" id="zju:107411211"/>
<evidence type="ECO:0000256" key="1">
    <source>
        <dbReference type="ARBA" id="ARBA00010515"/>
    </source>
</evidence>
<organism evidence="4 5">
    <name type="scientific">Ziziphus jujuba</name>
    <name type="common">Chinese jujube</name>
    <name type="synonym">Ziziphus sativa</name>
    <dbReference type="NCBI Taxonomy" id="326968"/>
    <lineage>
        <taxon>Eukaryota</taxon>
        <taxon>Viridiplantae</taxon>
        <taxon>Streptophyta</taxon>
        <taxon>Embryophyta</taxon>
        <taxon>Tracheophyta</taxon>
        <taxon>Spermatophyta</taxon>
        <taxon>Magnoliopsida</taxon>
        <taxon>eudicotyledons</taxon>
        <taxon>Gunneridae</taxon>
        <taxon>Pentapetalae</taxon>
        <taxon>rosids</taxon>
        <taxon>fabids</taxon>
        <taxon>Rosales</taxon>
        <taxon>Rhamnaceae</taxon>
        <taxon>Paliureae</taxon>
        <taxon>Ziziphus</taxon>
    </lineage>
</organism>
<dbReference type="InterPro" id="IPR033140">
    <property type="entry name" value="Lipase_GDXG_put_SER_AS"/>
</dbReference>
<dbReference type="Proteomes" id="UP001652623">
    <property type="component" value="Chromosome 9"/>
</dbReference>
<dbReference type="PANTHER" id="PTHR23024">
    <property type="entry name" value="ARYLACETAMIDE DEACETYLASE"/>
    <property type="match status" value="1"/>
</dbReference>
<dbReference type="RefSeq" id="XP_015874242.3">
    <property type="nucleotide sequence ID" value="XM_016018756.4"/>
</dbReference>
<dbReference type="GeneID" id="107411211"/>